<keyword evidence="3" id="KW-1185">Reference proteome</keyword>
<evidence type="ECO:0000313" key="3">
    <source>
        <dbReference type="Proteomes" id="UP000076798"/>
    </source>
</evidence>
<name>A0A165WUZ0_9AGAM</name>
<evidence type="ECO:0000256" key="1">
    <source>
        <dbReference type="SAM" id="MobiDB-lite"/>
    </source>
</evidence>
<organism evidence="2 3">
    <name type="scientific">Sistotremastrum suecicum HHB10207 ss-3</name>
    <dbReference type="NCBI Taxonomy" id="1314776"/>
    <lineage>
        <taxon>Eukaryota</taxon>
        <taxon>Fungi</taxon>
        <taxon>Dikarya</taxon>
        <taxon>Basidiomycota</taxon>
        <taxon>Agaricomycotina</taxon>
        <taxon>Agaricomycetes</taxon>
        <taxon>Sistotremastrales</taxon>
        <taxon>Sistotremastraceae</taxon>
        <taxon>Sistotremastrum</taxon>
    </lineage>
</organism>
<reference evidence="2 3" key="1">
    <citation type="journal article" date="2016" name="Mol. Biol. Evol.">
        <title>Comparative Genomics of Early-Diverging Mushroom-Forming Fungi Provides Insights into the Origins of Lignocellulose Decay Capabilities.</title>
        <authorList>
            <person name="Nagy L.G."/>
            <person name="Riley R."/>
            <person name="Tritt A."/>
            <person name="Adam C."/>
            <person name="Daum C."/>
            <person name="Floudas D."/>
            <person name="Sun H."/>
            <person name="Yadav J.S."/>
            <person name="Pangilinan J."/>
            <person name="Larsson K.H."/>
            <person name="Matsuura K."/>
            <person name="Barry K."/>
            <person name="Labutti K."/>
            <person name="Kuo R."/>
            <person name="Ohm R.A."/>
            <person name="Bhattacharya S.S."/>
            <person name="Shirouzu T."/>
            <person name="Yoshinaga Y."/>
            <person name="Martin F.M."/>
            <person name="Grigoriev I.V."/>
            <person name="Hibbett D.S."/>
        </authorList>
    </citation>
    <scope>NUCLEOTIDE SEQUENCE [LARGE SCALE GENOMIC DNA]</scope>
    <source>
        <strain evidence="2 3">HHB10207 ss-3</strain>
    </source>
</reference>
<sequence>MQLTAPFIAPTYPKNYGSPKYHEPPVLWTRINSRSLLGDVTWLQQFYNYNVLSQTLRNQLTNLSPDHITSSICAMQRSAHLHGAASAQSHNNLASFPTTYLWDVHTRRRAGSELTELAFDSLAGLERTTGSLTLSVVMHGTLRPDKAWTRHDLVRKLSVWTGDSVYHDPALRNAWGDIIDAIVDRIAIPWQHSHDARFRSSTGSQAFQDPEDIHPLSQSPLKDWQNVHDALPASSQNPRMTPKRRQAPHTNSAPSPSPSPTKIRPSHARMPGATARPALTPSYFDPSLFTESFLDALLEVGWDADLSANHEALQELYECLCNDNPRTWPASIVKILHLPGTLVQDLCKAAAAGAIV</sequence>
<accession>A0A165WUZ0</accession>
<evidence type="ECO:0000313" key="2">
    <source>
        <dbReference type="EMBL" id="KZT31547.1"/>
    </source>
</evidence>
<protein>
    <submittedName>
        <fullName evidence="2">Uncharacterized protein</fullName>
    </submittedName>
</protein>
<dbReference type="Proteomes" id="UP000076798">
    <property type="component" value="Unassembled WGS sequence"/>
</dbReference>
<feature type="region of interest" description="Disordered" evidence="1">
    <location>
        <begin position="231"/>
        <end position="277"/>
    </location>
</feature>
<dbReference type="AlphaFoldDB" id="A0A165WUZ0"/>
<gene>
    <name evidence="2" type="ORF">SISSUDRAFT_1067672</name>
</gene>
<dbReference type="EMBL" id="KV428537">
    <property type="protein sequence ID" value="KZT31547.1"/>
    <property type="molecule type" value="Genomic_DNA"/>
</dbReference>
<proteinExistence type="predicted"/>
<feature type="region of interest" description="Disordered" evidence="1">
    <location>
        <begin position="199"/>
        <end position="219"/>
    </location>
</feature>